<keyword evidence="3" id="KW-1185">Reference proteome</keyword>
<accession>A0A5S4VKC0</accession>
<dbReference type="InterPro" id="IPR006059">
    <property type="entry name" value="SBP"/>
</dbReference>
<dbReference type="AlphaFoldDB" id="A0A5S4VKC0"/>
<keyword evidence="1" id="KW-0732">Signal</keyword>
<protein>
    <submittedName>
        <fullName evidence="2">Extracellular solute-binding protein</fullName>
    </submittedName>
</protein>
<comment type="caution">
    <text evidence="2">The sequence shown here is derived from an EMBL/GenBank/DDBJ whole genome shotgun (WGS) entry which is preliminary data.</text>
</comment>
<dbReference type="SUPFAM" id="SSF53850">
    <property type="entry name" value="Periplasmic binding protein-like II"/>
    <property type="match status" value="1"/>
</dbReference>
<proteinExistence type="predicted"/>
<dbReference type="InterPro" id="IPR050490">
    <property type="entry name" value="Bact_solute-bd_prot1"/>
</dbReference>
<gene>
    <name evidence="2" type="ORF">FYC51_05410</name>
</gene>
<organism evidence="2 3">
    <name type="scientific">Agromyces mariniharenae</name>
    <dbReference type="NCBI Taxonomy" id="2604423"/>
    <lineage>
        <taxon>Bacteria</taxon>
        <taxon>Bacillati</taxon>
        <taxon>Actinomycetota</taxon>
        <taxon>Actinomycetes</taxon>
        <taxon>Micrococcales</taxon>
        <taxon>Microbacteriaceae</taxon>
        <taxon>Agromyces</taxon>
    </lineage>
</organism>
<evidence type="ECO:0000313" key="3">
    <source>
        <dbReference type="Proteomes" id="UP000325243"/>
    </source>
</evidence>
<dbReference type="Gene3D" id="3.40.190.10">
    <property type="entry name" value="Periplasmic binding protein-like II"/>
    <property type="match status" value="2"/>
</dbReference>
<evidence type="ECO:0000256" key="1">
    <source>
        <dbReference type="SAM" id="SignalP"/>
    </source>
</evidence>
<dbReference type="Pfam" id="PF01547">
    <property type="entry name" value="SBP_bac_1"/>
    <property type="match status" value="1"/>
</dbReference>
<dbReference type="Proteomes" id="UP000325243">
    <property type="component" value="Unassembled WGS sequence"/>
</dbReference>
<evidence type="ECO:0000313" key="2">
    <source>
        <dbReference type="EMBL" id="TYL54615.1"/>
    </source>
</evidence>
<reference evidence="2 3" key="1">
    <citation type="submission" date="2019-08" db="EMBL/GenBank/DDBJ databases">
        <authorList>
            <person name="Hu J."/>
        </authorList>
    </citation>
    <scope>NUCLEOTIDE SEQUENCE [LARGE SCALE GENOMIC DNA]</scope>
    <source>
        <strain evidence="2 3">NEAU-184</strain>
    </source>
</reference>
<sequence length="429" mass="44943">MRKAGIGAALAATAALALSGCSGGGAAQSGPELSDEPVTISMTWWGGDARAEQTQEAIAAFEEEYPNITVEPQYADWNGYWDQLATSTAAGESPDIIQMDELYLASYGARGALYDLSTLDIDTSEVPDEALATGKVADTQYALPIGVAVYAIVANADLFEQYGVELPDDETWTWDDYAALADELSEKSGGAITGTAQIAGFDAGSLKYWARAAGEEVFDEDNQVSVSPETIADMWQYELDLIASGGMQQPSAIVESQAAGISGGALATSKVALGTAYNTQVTALTDASGADLRLLKLPEPKSIHPNSYKPSMYWSVSGKSEHPAEAALLVDFLLDSEAAADIIGTERGIPANQAILDHLSDSLSPTDTIAVEYQDRVTPGDAPLVTPNGASGIEAILQRYTQEVLSGQTPPLDAAGAFIAELQAEIDAA</sequence>
<dbReference type="EMBL" id="VSSB01000001">
    <property type="protein sequence ID" value="TYL54615.1"/>
    <property type="molecule type" value="Genomic_DNA"/>
</dbReference>
<name>A0A5S4VKC0_9MICO</name>
<feature type="signal peptide" evidence="1">
    <location>
        <begin position="1"/>
        <end position="27"/>
    </location>
</feature>
<dbReference type="PROSITE" id="PS51257">
    <property type="entry name" value="PROKAR_LIPOPROTEIN"/>
    <property type="match status" value="1"/>
</dbReference>
<dbReference type="PANTHER" id="PTHR43649:SF11">
    <property type="entry name" value="ABC TRANSPORTER SUBSTRATE-BINDING PROTEIN YESO-RELATED"/>
    <property type="match status" value="1"/>
</dbReference>
<feature type="chain" id="PRO_5038991268" evidence="1">
    <location>
        <begin position="28"/>
        <end position="429"/>
    </location>
</feature>
<dbReference type="PANTHER" id="PTHR43649">
    <property type="entry name" value="ARABINOSE-BINDING PROTEIN-RELATED"/>
    <property type="match status" value="1"/>
</dbReference>